<dbReference type="PANTHER" id="PTHR10868:SF1">
    <property type="entry name" value="SIGMA NON-OPIOID INTRACELLULAR RECEPTOR 1"/>
    <property type="match status" value="1"/>
</dbReference>
<evidence type="ECO:0000256" key="2">
    <source>
        <dbReference type="ARBA" id="ARBA00007141"/>
    </source>
</evidence>
<keyword evidence="4" id="KW-0256">Endoplasmic reticulum</keyword>
<evidence type="ECO:0000256" key="1">
    <source>
        <dbReference type="ARBA" id="ARBA00004586"/>
    </source>
</evidence>
<evidence type="ECO:0000256" key="6">
    <source>
        <dbReference type="ARBA" id="ARBA00023136"/>
    </source>
</evidence>
<evidence type="ECO:0000256" key="5">
    <source>
        <dbReference type="ARBA" id="ARBA00022989"/>
    </source>
</evidence>
<dbReference type="Pfam" id="PF04622">
    <property type="entry name" value="ERG2_Sigma1R"/>
    <property type="match status" value="1"/>
</dbReference>
<comment type="caution">
    <text evidence="9">The sequence shown here is derived from an EMBL/GenBank/DDBJ whole genome shotgun (WGS) entry which is preliminary data.</text>
</comment>
<gene>
    <name evidence="9" type="ORF">CDL15_Pgr025672</name>
</gene>
<evidence type="ECO:0000313" key="9">
    <source>
        <dbReference type="EMBL" id="OWM69823.1"/>
    </source>
</evidence>
<feature type="region of interest" description="Disordered" evidence="7">
    <location>
        <begin position="1"/>
        <end position="45"/>
    </location>
</feature>
<evidence type="ECO:0000256" key="8">
    <source>
        <dbReference type="SAM" id="Phobius"/>
    </source>
</evidence>
<proteinExistence type="inferred from homology"/>
<comment type="subcellular location">
    <subcellularLocation>
        <location evidence="1">Endoplasmic reticulum membrane</location>
    </subcellularLocation>
</comment>
<dbReference type="GO" id="GO:0005789">
    <property type="term" value="C:endoplasmic reticulum membrane"/>
    <property type="evidence" value="ECO:0007669"/>
    <property type="project" value="UniProtKB-SubCell"/>
</dbReference>
<comment type="similarity">
    <text evidence="2">Belongs to the ERG2 family.</text>
</comment>
<sequence length="373" mass="41482">MRTPVPSASASASSSSASSSPPRSGPTPTATMKECPPSEEARDSSCYYPGCRKDANCSCEMCLASISATLDLMPSSSLTKLSACRPRGHKNTPVSFDPSILSTPTSFTRTNPQKLESPALRSTEKVPLCEMKEKKVKRDWRFEGKVLRWIFGLILILAVDFGISRWVSVTFRPKLSADLVRYIGEKSRVEDGLEVKLRLVQRALQAFVEDNVSNCSDANSNWQISQDGLLVNSWCTLYKSHLEEVTIWGWPLQTAGLLTSGFSSRWFTVVTGRVTEWSGGNTGYKVRKANSLWVLRKWGASIVQLDRNTVILEYRRSSILDNHGIFSALSELLKYHISGLAKRIKKKFWYLAASGVSGNKLRKLRKDGTDVPT</sequence>
<name>A0A218WBB2_PUNGR</name>
<keyword evidence="6 8" id="KW-0472">Membrane</keyword>
<dbReference type="PANTHER" id="PTHR10868">
    <property type="entry name" value="SIGMA 1-TYPE OPIOID RECEPTOR-RELATED"/>
    <property type="match status" value="1"/>
</dbReference>
<evidence type="ECO:0000313" key="10">
    <source>
        <dbReference type="Proteomes" id="UP000197138"/>
    </source>
</evidence>
<keyword evidence="3 8" id="KW-0812">Transmembrane</keyword>
<dbReference type="Proteomes" id="UP000197138">
    <property type="component" value="Unassembled WGS sequence"/>
</dbReference>
<protein>
    <submittedName>
        <fullName evidence="9">Uncharacterized protein</fullName>
    </submittedName>
</protein>
<keyword evidence="5 8" id="KW-1133">Transmembrane helix</keyword>
<evidence type="ECO:0000256" key="4">
    <source>
        <dbReference type="ARBA" id="ARBA00022824"/>
    </source>
</evidence>
<dbReference type="AlphaFoldDB" id="A0A218WBB2"/>
<feature type="transmembrane region" description="Helical" evidence="8">
    <location>
        <begin position="146"/>
        <end position="167"/>
    </location>
</feature>
<dbReference type="InterPro" id="IPR006716">
    <property type="entry name" value="ERG2_sigma1_rcpt-like"/>
</dbReference>
<evidence type="ECO:0000256" key="7">
    <source>
        <dbReference type="SAM" id="MobiDB-lite"/>
    </source>
</evidence>
<organism evidence="9 10">
    <name type="scientific">Punica granatum</name>
    <name type="common">Pomegranate</name>
    <dbReference type="NCBI Taxonomy" id="22663"/>
    <lineage>
        <taxon>Eukaryota</taxon>
        <taxon>Viridiplantae</taxon>
        <taxon>Streptophyta</taxon>
        <taxon>Embryophyta</taxon>
        <taxon>Tracheophyta</taxon>
        <taxon>Spermatophyta</taxon>
        <taxon>Magnoliopsida</taxon>
        <taxon>eudicotyledons</taxon>
        <taxon>Gunneridae</taxon>
        <taxon>Pentapetalae</taxon>
        <taxon>rosids</taxon>
        <taxon>malvids</taxon>
        <taxon>Myrtales</taxon>
        <taxon>Lythraceae</taxon>
        <taxon>Punica</taxon>
    </lineage>
</organism>
<feature type="compositionally biased region" description="Low complexity" evidence="7">
    <location>
        <begin position="1"/>
        <end position="31"/>
    </location>
</feature>
<accession>A0A218WBB2</accession>
<evidence type="ECO:0000256" key="3">
    <source>
        <dbReference type="ARBA" id="ARBA00022692"/>
    </source>
</evidence>
<reference evidence="10" key="1">
    <citation type="journal article" date="2017" name="Plant J.">
        <title>The pomegranate (Punica granatum L.) genome and the genomics of punicalagin biosynthesis.</title>
        <authorList>
            <person name="Qin G."/>
            <person name="Xu C."/>
            <person name="Ming R."/>
            <person name="Tang H."/>
            <person name="Guyot R."/>
            <person name="Kramer E.M."/>
            <person name="Hu Y."/>
            <person name="Yi X."/>
            <person name="Qi Y."/>
            <person name="Xu X."/>
            <person name="Gao Z."/>
            <person name="Pan H."/>
            <person name="Jian J."/>
            <person name="Tian Y."/>
            <person name="Yue Z."/>
            <person name="Xu Y."/>
        </authorList>
    </citation>
    <scope>NUCLEOTIDE SEQUENCE [LARGE SCALE GENOMIC DNA]</scope>
    <source>
        <strain evidence="10">cv. Dabenzi</strain>
    </source>
</reference>
<dbReference type="EMBL" id="MTKT01004810">
    <property type="protein sequence ID" value="OWM69823.1"/>
    <property type="molecule type" value="Genomic_DNA"/>
</dbReference>